<protein>
    <submittedName>
        <fullName evidence="1">Uncharacterized protein</fullName>
    </submittedName>
</protein>
<reference evidence="1 2" key="1">
    <citation type="submission" date="2023-01" db="EMBL/GenBank/DDBJ databases">
        <authorList>
            <person name="Kreplak J."/>
        </authorList>
    </citation>
    <scope>NUCLEOTIDE SEQUENCE [LARGE SCALE GENOMIC DNA]</scope>
</reference>
<organism evidence="1 2">
    <name type="scientific">Vicia faba</name>
    <name type="common">Broad bean</name>
    <name type="synonym">Faba vulgaris</name>
    <dbReference type="NCBI Taxonomy" id="3906"/>
    <lineage>
        <taxon>Eukaryota</taxon>
        <taxon>Viridiplantae</taxon>
        <taxon>Streptophyta</taxon>
        <taxon>Embryophyta</taxon>
        <taxon>Tracheophyta</taxon>
        <taxon>Spermatophyta</taxon>
        <taxon>Magnoliopsida</taxon>
        <taxon>eudicotyledons</taxon>
        <taxon>Gunneridae</taxon>
        <taxon>Pentapetalae</taxon>
        <taxon>rosids</taxon>
        <taxon>fabids</taxon>
        <taxon>Fabales</taxon>
        <taxon>Fabaceae</taxon>
        <taxon>Papilionoideae</taxon>
        <taxon>50 kb inversion clade</taxon>
        <taxon>NPAAA clade</taxon>
        <taxon>Hologalegina</taxon>
        <taxon>IRL clade</taxon>
        <taxon>Fabeae</taxon>
        <taxon>Vicia</taxon>
    </lineage>
</organism>
<keyword evidence="2" id="KW-1185">Reference proteome</keyword>
<name>A0AAV0Z9Q7_VICFA</name>
<sequence length="94" mass="10544">MIRSKGEANASLATRESSRRFLLFSLTLLPCLPRRKGSSSPKSNKNQITSFLSILVIKHLRNQDPHLSNPKRLPPLVRLLGLLLRLIVTLSGIF</sequence>
<dbReference type="EMBL" id="OX451735">
    <property type="protein sequence ID" value="CAI8595405.1"/>
    <property type="molecule type" value="Genomic_DNA"/>
</dbReference>
<dbReference type="AlphaFoldDB" id="A0AAV0Z9Q7"/>
<proteinExistence type="predicted"/>
<gene>
    <name evidence="1" type="ORF">VFH_I189640</name>
</gene>
<evidence type="ECO:0000313" key="1">
    <source>
        <dbReference type="EMBL" id="CAI8595405.1"/>
    </source>
</evidence>
<accession>A0AAV0Z9Q7</accession>
<evidence type="ECO:0000313" key="2">
    <source>
        <dbReference type="Proteomes" id="UP001157006"/>
    </source>
</evidence>
<dbReference type="Proteomes" id="UP001157006">
    <property type="component" value="Chromosome 1S"/>
</dbReference>